<evidence type="ECO:0000313" key="2">
    <source>
        <dbReference type="EMBL" id="KAE8996202.1"/>
    </source>
</evidence>
<gene>
    <name evidence="2" type="ORF">PR002_g19388</name>
</gene>
<evidence type="ECO:0000256" key="1">
    <source>
        <dbReference type="SAM" id="MobiDB-lite"/>
    </source>
</evidence>
<protein>
    <submittedName>
        <fullName evidence="2">Uncharacterized protein</fullName>
    </submittedName>
</protein>
<evidence type="ECO:0000313" key="3">
    <source>
        <dbReference type="Proteomes" id="UP000435112"/>
    </source>
</evidence>
<dbReference type="AlphaFoldDB" id="A0A6A3JQL9"/>
<dbReference type="EMBL" id="QXFU01001750">
    <property type="protein sequence ID" value="KAE8996202.1"/>
    <property type="molecule type" value="Genomic_DNA"/>
</dbReference>
<accession>A0A6A3JQL9</accession>
<sequence length="42" mass="4810">MAVRVRRSSNVEARQRPRHRAAYSTRTAPQATRPRPPNLSLP</sequence>
<reference evidence="2 3" key="1">
    <citation type="submission" date="2018-09" db="EMBL/GenBank/DDBJ databases">
        <title>Genomic investigation of the strawberry pathogen Phytophthora fragariae indicates pathogenicity is determined by transcriptional variation in three key races.</title>
        <authorList>
            <person name="Adams T.M."/>
            <person name="Armitage A.D."/>
            <person name="Sobczyk M.K."/>
            <person name="Bates H.J."/>
            <person name="Dunwell J.M."/>
            <person name="Nellist C.F."/>
            <person name="Harrison R.J."/>
        </authorList>
    </citation>
    <scope>NUCLEOTIDE SEQUENCE [LARGE SCALE GENOMIC DNA]</scope>
    <source>
        <strain evidence="2 3">SCRP324</strain>
    </source>
</reference>
<organism evidence="2 3">
    <name type="scientific">Phytophthora rubi</name>
    <dbReference type="NCBI Taxonomy" id="129364"/>
    <lineage>
        <taxon>Eukaryota</taxon>
        <taxon>Sar</taxon>
        <taxon>Stramenopiles</taxon>
        <taxon>Oomycota</taxon>
        <taxon>Peronosporomycetes</taxon>
        <taxon>Peronosporales</taxon>
        <taxon>Peronosporaceae</taxon>
        <taxon>Phytophthora</taxon>
    </lineage>
</organism>
<proteinExistence type="predicted"/>
<feature type="region of interest" description="Disordered" evidence="1">
    <location>
        <begin position="1"/>
        <end position="42"/>
    </location>
</feature>
<dbReference type="Proteomes" id="UP000435112">
    <property type="component" value="Unassembled WGS sequence"/>
</dbReference>
<name>A0A6A3JQL9_9STRA</name>
<comment type="caution">
    <text evidence="2">The sequence shown here is derived from an EMBL/GenBank/DDBJ whole genome shotgun (WGS) entry which is preliminary data.</text>
</comment>